<dbReference type="InterPro" id="IPR043038">
    <property type="entry name" value="VbhA_sf"/>
</dbReference>
<organism evidence="2 3">
    <name type="scientific">Georgenia daeguensis</name>
    <dbReference type="NCBI Taxonomy" id="908355"/>
    <lineage>
        <taxon>Bacteria</taxon>
        <taxon>Bacillati</taxon>
        <taxon>Actinomycetota</taxon>
        <taxon>Actinomycetes</taxon>
        <taxon>Micrococcales</taxon>
        <taxon>Bogoriellaceae</taxon>
        <taxon>Georgenia</taxon>
    </lineage>
</organism>
<dbReference type="Pfam" id="PF18495">
    <property type="entry name" value="VbhA"/>
    <property type="match status" value="1"/>
</dbReference>
<protein>
    <recommendedName>
        <fullName evidence="1">Antitoxin VbhA domain-containing protein</fullName>
    </recommendedName>
</protein>
<feature type="domain" description="Antitoxin VbhA" evidence="1">
    <location>
        <begin position="13"/>
        <end position="54"/>
    </location>
</feature>
<evidence type="ECO:0000259" key="1">
    <source>
        <dbReference type="Pfam" id="PF18495"/>
    </source>
</evidence>
<dbReference type="InterPro" id="IPR041535">
    <property type="entry name" value="VbhA"/>
</dbReference>
<sequence>MSTRPTPDQRAARADALARIKHSTEMEGGHVTPETEAIIQRFVDGEIDVEEMIRLGKGTLPFYPRDV</sequence>
<evidence type="ECO:0000313" key="3">
    <source>
        <dbReference type="Proteomes" id="UP001499841"/>
    </source>
</evidence>
<evidence type="ECO:0000313" key="2">
    <source>
        <dbReference type="EMBL" id="GAA3513714.1"/>
    </source>
</evidence>
<dbReference type="Proteomes" id="UP001499841">
    <property type="component" value="Unassembled WGS sequence"/>
</dbReference>
<dbReference type="Gene3D" id="1.10.8.1050">
    <property type="entry name" value="Antitoxin VbhA-like"/>
    <property type="match status" value="1"/>
</dbReference>
<dbReference type="CDD" id="cd11586">
    <property type="entry name" value="VbhA_like"/>
    <property type="match status" value="1"/>
</dbReference>
<gene>
    <name evidence="2" type="ORF">GCM10022262_41830</name>
</gene>
<comment type="caution">
    <text evidence="2">The sequence shown here is derived from an EMBL/GenBank/DDBJ whole genome shotgun (WGS) entry which is preliminary data.</text>
</comment>
<dbReference type="RefSeq" id="WP_345045590.1">
    <property type="nucleotide sequence ID" value="NZ_BAABBA010000047.1"/>
</dbReference>
<dbReference type="InterPro" id="IPR033788">
    <property type="entry name" value="VbhA-like"/>
</dbReference>
<name>A0ABP6UMY6_9MICO</name>
<accession>A0ABP6UMY6</accession>
<reference evidence="3" key="1">
    <citation type="journal article" date="2019" name="Int. J. Syst. Evol. Microbiol.">
        <title>The Global Catalogue of Microorganisms (GCM) 10K type strain sequencing project: providing services to taxonomists for standard genome sequencing and annotation.</title>
        <authorList>
            <consortium name="The Broad Institute Genomics Platform"/>
            <consortium name="The Broad Institute Genome Sequencing Center for Infectious Disease"/>
            <person name="Wu L."/>
            <person name="Ma J."/>
        </authorList>
    </citation>
    <scope>NUCLEOTIDE SEQUENCE [LARGE SCALE GENOMIC DNA]</scope>
    <source>
        <strain evidence="3">JCM 17459</strain>
    </source>
</reference>
<dbReference type="EMBL" id="BAABBA010000047">
    <property type="protein sequence ID" value="GAA3513714.1"/>
    <property type="molecule type" value="Genomic_DNA"/>
</dbReference>
<proteinExistence type="predicted"/>
<keyword evidence="3" id="KW-1185">Reference proteome</keyword>